<dbReference type="Gene3D" id="3.40.50.300">
    <property type="entry name" value="P-loop containing nucleotide triphosphate hydrolases"/>
    <property type="match status" value="1"/>
</dbReference>
<dbReference type="Gene3D" id="1.10.8.60">
    <property type="match status" value="1"/>
</dbReference>
<evidence type="ECO:0000259" key="5">
    <source>
        <dbReference type="PROSITE" id="PS50045"/>
    </source>
</evidence>
<feature type="non-terminal residue" evidence="6">
    <location>
        <position position="1"/>
    </location>
</feature>
<dbReference type="Pfam" id="PF02954">
    <property type="entry name" value="HTH_8"/>
    <property type="match status" value="1"/>
</dbReference>
<dbReference type="PRINTS" id="PR01590">
    <property type="entry name" value="HTHFIS"/>
</dbReference>
<proteinExistence type="predicted"/>
<dbReference type="SUPFAM" id="SSF52540">
    <property type="entry name" value="P-loop containing nucleoside triphosphate hydrolases"/>
    <property type="match status" value="1"/>
</dbReference>
<organism evidence="6">
    <name type="scientific">marine sediment metagenome</name>
    <dbReference type="NCBI Taxonomy" id="412755"/>
    <lineage>
        <taxon>unclassified sequences</taxon>
        <taxon>metagenomes</taxon>
        <taxon>ecological metagenomes</taxon>
    </lineage>
</organism>
<name>X0YQI4_9ZZZZ</name>
<dbReference type="AlphaFoldDB" id="X0YQI4"/>
<dbReference type="InterPro" id="IPR002078">
    <property type="entry name" value="Sigma_54_int"/>
</dbReference>
<keyword evidence="2" id="KW-0067">ATP-binding</keyword>
<accession>X0YQI4</accession>
<dbReference type="Pfam" id="PF25601">
    <property type="entry name" value="AAA_lid_14"/>
    <property type="match status" value="1"/>
</dbReference>
<keyword evidence="3" id="KW-0805">Transcription regulation</keyword>
<gene>
    <name evidence="6" type="ORF">S01H4_17013</name>
</gene>
<protein>
    <recommendedName>
        <fullName evidence="5">Sigma-54 factor interaction domain-containing protein</fullName>
    </recommendedName>
</protein>
<dbReference type="InterPro" id="IPR058031">
    <property type="entry name" value="AAA_lid_NorR"/>
</dbReference>
<evidence type="ECO:0000313" key="6">
    <source>
        <dbReference type="EMBL" id="GAG58500.1"/>
    </source>
</evidence>
<dbReference type="PROSITE" id="PS50045">
    <property type="entry name" value="SIGMA54_INTERACT_4"/>
    <property type="match status" value="1"/>
</dbReference>
<dbReference type="EMBL" id="BART01007476">
    <property type="protein sequence ID" value="GAG58500.1"/>
    <property type="molecule type" value="Genomic_DNA"/>
</dbReference>
<dbReference type="Gene3D" id="1.10.10.60">
    <property type="entry name" value="Homeodomain-like"/>
    <property type="match status" value="1"/>
</dbReference>
<evidence type="ECO:0000256" key="3">
    <source>
        <dbReference type="ARBA" id="ARBA00023015"/>
    </source>
</evidence>
<dbReference type="Pfam" id="PF00158">
    <property type="entry name" value="Sigma54_activat"/>
    <property type="match status" value="1"/>
</dbReference>
<dbReference type="InterPro" id="IPR009057">
    <property type="entry name" value="Homeodomain-like_sf"/>
</dbReference>
<evidence type="ECO:0000256" key="4">
    <source>
        <dbReference type="ARBA" id="ARBA00023163"/>
    </source>
</evidence>
<comment type="caution">
    <text evidence="6">The sequence shown here is derived from an EMBL/GenBank/DDBJ whole genome shotgun (WGS) entry which is preliminary data.</text>
</comment>
<dbReference type="InterPro" id="IPR027417">
    <property type="entry name" value="P-loop_NTPase"/>
</dbReference>
<dbReference type="PANTHER" id="PTHR32071:SF57">
    <property type="entry name" value="C4-DICARBOXYLATE TRANSPORT TRANSCRIPTIONAL REGULATORY PROTEIN DCTD"/>
    <property type="match status" value="1"/>
</dbReference>
<feature type="domain" description="Sigma-54 factor interaction" evidence="5">
    <location>
        <begin position="1"/>
        <end position="122"/>
    </location>
</feature>
<reference evidence="6" key="1">
    <citation type="journal article" date="2014" name="Front. Microbiol.">
        <title>High frequency of phylogenetically diverse reductive dehalogenase-homologous genes in deep subseafloor sedimentary metagenomes.</title>
        <authorList>
            <person name="Kawai M."/>
            <person name="Futagami T."/>
            <person name="Toyoda A."/>
            <person name="Takaki Y."/>
            <person name="Nishi S."/>
            <person name="Hori S."/>
            <person name="Arai W."/>
            <person name="Tsubouchi T."/>
            <person name="Morono Y."/>
            <person name="Uchiyama I."/>
            <person name="Ito T."/>
            <person name="Fujiyama A."/>
            <person name="Inagaki F."/>
            <person name="Takami H."/>
        </authorList>
    </citation>
    <scope>NUCLEOTIDE SEQUENCE</scope>
    <source>
        <strain evidence="6">Expedition CK06-06</strain>
    </source>
</reference>
<dbReference type="GO" id="GO:0006355">
    <property type="term" value="P:regulation of DNA-templated transcription"/>
    <property type="evidence" value="ECO:0007669"/>
    <property type="project" value="InterPro"/>
</dbReference>
<evidence type="ECO:0000256" key="2">
    <source>
        <dbReference type="ARBA" id="ARBA00022840"/>
    </source>
</evidence>
<dbReference type="GO" id="GO:0005524">
    <property type="term" value="F:ATP binding"/>
    <property type="evidence" value="ECO:0007669"/>
    <property type="project" value="UniProtKB-KW"/>
</dbReference>
<evidence type="ECO:0000256" key="1">
    <source>
        <dbReference type="ARBA" id="ARBA00022741"/>
    </source>
</evidence>
<dbReference type="InterPro" id="IPR002197">
    <property type="entry name" value="HTH_Fis"/>
</dbReference>
<dbReference type="GO" id="GO:0043565">
    <property type="term" value="F:sequence-specific DNA binding"/>
    <property type="evidence" value="ECO:0007669"/>
    <property type="project" value="InterPro"/>
</dbReference>
<keyword evidence="1" id="KW-0547">Nucleotide-binding</keyword>
<dbReference type="PANTHER" id="PTHR32071">
    <property type="entry name" value="TRANSCRIPTIONAL REGULATORY PROTEIN"/>
    <property type="match status" value="1"/>
</dbReference>
<dbReference type="SUPFAM" id="SSF46689">
    <property type="entry name" value="Homeodomain-like"/>
    <property type="match status" value="1"/>
</dbReference>
<keyword evidence="4" id="KW-0804">Transcription</keyword>
<sequence>LSTQRKLLRVLELKEFERVGGTKTIRIDVRVIAATNKNLPRMAAKEEFRRDLFYRLNTVMIKIPPLRERQEDIIPLAEQFLMSFSSGEKRIKLTKKVEDMLFSYNWPGNVRELKSTIERAVIFSSNGHINHEKLFRKMDSLEELEGVFILECPSLTLNDVEKSLLLKVLINAQWNIQHSARVLKISRTTLYEKIRKYNLNSYISNDDTDRLKF</sequence>